<dbReference type="Gene3D" id="1.20.1440.110">
    <property type="entry name" value="acylaminoacyl peptidase"/>
    <property type="match status" value="1"/>
</dbReference>
<dbReference type="PANTHER" id="PTHR22946:SF12">
    <property type="entry name" value="CONIDIAL PIGMENT BIOSYNTHESIS PROTEIN AYG1 (AFU_ORTHOLOGUE AFUA_2G17550)"/>
    <property type="match status" value="1"/>
</dbReference>
<evidence type="ECO:0000259" key="2">
    <source>
        <dbReference type="Pfam" id="PF12697"/>
    </source>
</evidence>
<dbReference type="InterPro" id="IPR029058">
    <property type="entry name" value="AB_hydrolase_fold"/>
</dbReference>
<dbReference type="Pfam" id="PF12697">
    <property type="entry name" value="Abhydrolase_6"/>
    <property type="match status" value="1"/>
</dbReference>
<proteinExistence type="inferred from homology"/>
<dbReference type="InterPro" id="IPR000073">
    <property type="entry name" value="AB_hydrolase_1"/>
</dbReference>
<sequence length="405" mass="43477">MGRIFWSDMHEDFGTWPLGYAAAGGADYGEVLAVAEAVGRGGDDDFYMAWVGLGERLAAEGEATLARGHRDSARDLFLRASVAYGASYHPLFGAPVDPRLRAAFDKQIDLFERGLALGTPPVAPLAIPFGETPMKGYFLPAAGEAGGRRGPLLILTNGYDATVVDMFFASAVAASRRGYHVLMFDGPGQGEMLVRRGLPLRPDWETVVGAVIDAVADHPLVDPEKIALSGWSLGGLLALRAASAEPRIAALVADPGMWDITGGFRGGVARVIPADMVDKAMRGEVRLLDRLARTLIDQNPVLRWSVVQRGFWVHGVEDIGGFLAATSAFTLEGRAGAIRCPTLVTQAEKDDRSAGAEKLFAALDCPKTLLRFTAAEGAGDHCELMNRSLLNRRVLDWLDETFGRV</sequence>
<evidence type="ECO:0000256" key="1">
    <source>
        <dbReference type="ARBA" id="ARBA00038115"/>
    </source>
</evidence>
<dbReference type="EMBL" id="QFPW01000009">
    <property type="protein sequence ID" value="PZQ48995.1"/>
    <property type="molecule type" value="Genomic_DNA"/>
</dbReference>
<reference evidence="3 4" key="1">
    <citation type="submission" date="2017-08" db="EMBL/GenBank/DDBJ databases">
        <title>Infants hospitalized years apart are colonized by the same room-sourced microbial strains.</title>
        <authorList>
            <person name="Brooks B."/>
            <person name="Olm M.R."/>
            <person name="Firek B.A."/>
            <person name="Baker R."/>
            <person name="Thomas B.C."/>
            <person name="Morowitz M.J."/>
            <person name="Banfield J.F."/>
        </authorList>
    </citation>
    <scope>NUCLEOTIDE SEQUENCE [LARGE SCALE GENOMIC DNA]</scope>
    <source>
        <strain evidence="3">S2_005_002_R2_34</strain>
    </source>
</reference>
<name>A0A2W5NE14_RHOSU</name>
<evidence type="ECO:0000313" key="3">
    <source>
        <dbReference type="EMBL" id="PZQ48995.1"/>
    </source>
</evidence>
<protein>
    <submittedName>
        <fullName evidence="3">Alpha/beta hydrolase</fullName>
    </submittedName>
</protein>
<gene>
    <name evidence="3" type="ORF">DI556_12670</name>
</gene>
<dbReference type="AlphaFoldDB" id="A0A2W5NE14"/>
<feature type="domain" description="AB hydrolase-1" evidence="2">
    <location>
        <begin position="168"/>
        <end position="381"/>
    </location>
</feature>
<dbReference type="Proteomes" id="UP000249185">
    <property type="component" value="Unassembled WGS sequence"/>
</dbReference>
<comment type="caution">
    <text evidence="3">The sequence shown here is derived from an EMBL/GenBank/DDBJ whole genome shotgun (WGS) entry which is preliminary data.</text>
</comment>
<dbReference type="InterPro" id="IPR050261">
    <property type="entry name" value="FrsA_esterase"/>
</dbReference>
<accession>A0A2W5NE14</accession>
<dbReference type="Gene3D" id="3.40.50.1820">
    <property type="entry name" value="alpha/beta hydrolase"/>
    <property type="match status" value="1"/>
</dbReference>
<dbReference type="GO" id="GO:0016787">
    <property type="term" value="F:hydrolase activity"/>
    <property type="evidence" value="ECO:0007669"/>
    <property type="project" value="UniProtKB-KW"/>
</dbReference>
<evidence type="ECO:0000313" key="4">
    <source>
        <dbReference type="Proteomes" id="UP000249185"/>
    </source>
</evidence>
<dbReference type="SUPFAM" id="SSF53474">
    <property type="entry name" value="alpha/beta-Hydrolases"/>
    <property type="match status" value="1"/>
</dbReference>
<comment type="similarity">
    <text evidence="1">Belongs to the AB hydrolase superfamily. FUS2 hydrolase family.</text>
</comment>
<organism evidence="3 4">
    <name type="scientific">Rhodovulum sulfidophilum</name>
    <name type="common">Rhodobacter sulfidophilus</name>
    <dbReference type="NCBI Taxonomy" id="35806"/>
    <lineage>
        <taxon>Bacteria</taxon>
        <taxon>Pseudomonadati</taxon>
        <taxon>Pseudomonadota</taxon>
        <taxon>Alphaproteobacteria</taxon>
        <taxon>Rhodobacterales</taxon>
        <taxon>Paracoccaceae</taxon>
        <taxon>Rhodovulum</taxon>
    </lineage>
</organism>
<keyword evidence="3" id="KW-0378">Hydrolase</keyword>
<dbReference type="PANTHER" id="PTHR22946">
    <property type="entry name" value="DIENELACTONE HYDROLASE DOMAIN-CONTAINING PROTEIN-RELATED"/>
    <property type="match status" value="1"/>
</dbReference>